<organism evidence="2 3">
    <name type="scientific">Glutamicibacter mishrai</name>
    <dbReference type="NCBI Taxonomy" id="1775880"/>
    <lineage>
        <taxon>Bacteria</taxon>
        <taxon>Bacillati</taxon>
        <taxon>Actinomycetota</taxon>
        <taxon>Actinomycetes</taxon>
        <taxon>Micrococcales</taxon>
        <taxon>Micrococcaceae</taxon>
        <taxon>Glutamicibacter</taxon>
    </lineage>
</organism>
<dbReference type="InterPro" id="IPR001763">
    <property type="entry name" value="Rhodanese-like_dom"/>
</dbReference>
<dbReference type="PANTHER" id="PTHR37816">
    <property type="entry name" value="YALI0E33011P"/>
    <property type="match status" value="1"/>
</dbReference>
<dbReference type="Proteomes" id="UP000502331">
    <property type="component" value="Chromosome"/>
</dbReference>
<evidence type="ECO:0000313" key="3">
    <source>
        <dbReference type="Proteomes" id="UP000502331"/>
    </source>
</evidence>
<gene>
    <name evidence="2" type="ORF">D3791_04840</name>
</gene>
<accession>A0A6H0SFT8</accession>
<evidence type="ECO:0000259" key="1">
    <source>
        <dbReference type="PROSITE" id="PS50206"/>
    </source>
</evidence>
<evidence type="ECO:0000313" key="2">
    <source>
        <dbReference type="EMBL" id="QIV86512.1"/>
    </source>
</evidence>
<dbReference type="InterPro" id="IPR027417">
    <property type="entry name" value="P-loop_NTPase"/>
</dbReference>
<sequence length="182" mass="20854">MQPCKLHIVGGSGTGTTTLGRAVADAWAVPHADSDDYFWVPTDPPYTQQRNPARRVELMLEVFARRSAWVLSGGINGWGDEILERCDAVVFLSLHATERLQRIEQRERIRRRGEEISTEAFGEFMAWAGNYDDPQFQGRSRARHEAWLATLQLPVLRLDSSRGVHELRDAVLSWEPDRQRRE</sequence>
<dbReference type="InterPro" id="IPR052922">
    <property type="entry name" value="Cytidylate_Kinase-2"/>
</dbReference>
<dbReference type="RefSeq" id="WP_172511438.1">
    <property type="nucleotide sequence ID" value="NZ_CP032549.1"/>
</dbReference>
<dbReference type="PROSITE" id="PS50206">
    <property type="entry name" value="RHODANESE_3"/>
    <property type="match status" value="1"/>
</dbReference>
<dbReference type="NCBIfam" id="NF004861">
    <property type="entry name" value="PRK06217.1"/>
    <property type="match status" value="1"/>
</dbReference>
<dbReference type="AlphaFoldDB" id="A0A6H0SFT8"/>
<reference evidence="2 3" key="1">
    <citation type="submission" date="2018-09" db="EMBL/GenBank/DDBJ databases">
        <title>Glutamicibacter mishrai S5-52T (LMG 29155T = KCTC 39846T).</title>
        <authorList>
            <person name="Das S.K."/>
        </authorList>
    </citation>
    <scope>NUCLEOTIDE SEQUENCE [LARGE SCALE GENOMIC DNA]</scope>
    <source>
        <strain evidence="2 3">S5-52</strain>
    </source>
</reference>
<protein>
    <recommendedName>
        <fullName evidence="1">Rhodanese domain-containing protein</fullName>
    </recommendedName>
</protein>
<feature type="domain" description="Rhodanese" evidence="1">
    <location>
        <begin position="53"/>
        <end position="87"/>
    </location>
</feature>
<keyword evidence="3" id="KW-1185">Reference proteome</keyword>
<dbReference type="SUPFAM" id="SSF52540">
    <property type="entry name" value="P-loop containing nucleoside triphosphate hydrolases"/>
    <property type="match status" value="1"/>
</dbReference>
<name>A0A6H0SFT8_9MICC</name>
<dbReference type="EMBL" id="CP032549">
    <property type="protein sequence ID" value="QIV86512.1"/>
    <property type="molecule type" value="Genomic_DNA"/>
</dbReference>
<proteinExistence type="predicted"/>
<dbReference type="Gene3D" id="3.40.50.300">
    <property type="entry name" value="P-loop containing nucleotide triphosphate hydrolases"/>
    <property type="match status" value="1"/>
</dbReference>
<dbReference type="PANTHER" id="PTHR37816:SF2">
    <property type="entry name" value="DNA TOPOLOGY MODULATION PROTEIN FLAR-RELATED PROTEIN"/>
    <property type="match status" value="1"/>
</dbReference>